<dbReference type="GO" id="GO:0047617">
    <property type="term" value="F:fatty acyl-CoA hydrolase activity"/>
    <property type="evidence" value="ECO:0007669"/>
    <property type="project" value="TreeGrafter"/>
</dbReference>
<dbReference type="Pfam" id="PF13279">
    <property type="entry name" value="4HBT_2"/>
    <property type="match status" value="1"/>
</dbReference>
<dbReference type="SUPFAM" id="SSF54637">
    <property type="entry name" value="Thioesterase/thiol ester dehydrase-isomerase"/>
    <property type="match status" value="1"/>
</dbReference>
<organism evidence="3 4">
    <name type="scientific">Arcobacter arenosus</name>
    <dbReference type="NCBI Taxonomy" id="2576037"/>
    <lineage>
        <taxon>Bacteria</taxon>
        <taxon>Pseudomonadati</taxon>
        <taxon>Campylobacterota</taxon>
        <taxon>Epsilonproteobacteria</taxon>
        <taxon>Campylobacterales</taxon>
        <taxon>Arcobacteraceae</taxon>
        <taxon>Arcobacter</taxon>
    </lineage>
</organism>
<name>A0A5R8Y247_9BACT</name>
<protein>
    <submittedName>
        <fullName evidence="3">Acyl-CoA thioesterase</fullName>
    </submittedName>
</protein>
<evidence type="ECO:0000256" key="2">
    <source>
        <dbReference type="ARBA" id="ARBA00022801"/>
    </source>
</evidence>
<accession>A0A5R8Y247</accession>
<dbReference type="EMBL" id="VANU01000002">
    <property type="protein sequence ID" value="TLP39323.1"/>
    <property type="molecule type" value="Genomic_DNA"/>
</dbReference>
<keyword evidence="4" id="KW-1185">Reference proteome</keyword>
<dbReference type="InterPro" id="IPR029069">
    <property type="entry name" value="HotDog_dom_sf"/>
</dbReference>
<dbReference type="OrthoDB" id="9799036at2"/>
<keyword evidence="2" id="KW-0378">Hydrolase</keyword>
<dbReference type="Proteomes" id="UP000308901">
    <property type="component" value="Unassembled WGS sequence"/>
</dbReference>
<dbReference type="PANTHER" id="PTHR31793:SF27">
    <property type="entry name" value="NOVEL THIOESTERASE SUPERFAMILY DOMAIN AND SAPOSIN A-TYPE DOMAIN CONTAINING PROTEIN (0610012H03RIK)"/>
    <property type="match status" value="1"/>
</dbReference>
<evidence type="ECO:0000313" key="3">
    <source>
        <dbReference type="EMBL" id="TLP39323.1"/>
    </source>
</evidence>
<dbReference type="AlphaFoldDB" id="A0A5R8Y247"/>
<comment type="caution">
    <text evidence="3">The sequence shown here is derived from an EMBL/GenBank/DDBJ whole genome shotgun (WGS) entry which is preliminary data.</text>
</comment>
<dbReference type="InterPro" id="IPR050563">
    <property type="entry name" value="4-hydroxybenzoyl-CoA_TE"/>
</dbReference>
<dbReference type="CDD" id="cd00586">
    <property type="entry name" value="4HBT"/>
    <property type="match status" value="1"/>
</dbReference>
<gene>
    <name evidence="3" type="ORF">FDK22_05485</name>
</gene>
<reference evidence="3 4" key="1">
    <citation type="submission" date="2019-05" db="EMBL/GenBank/DDBJ databases">
        <title>Arcobacter sp. nov., isolated from sea sediment.</title>
        <authorList>
            <person name="Kim W."/>
        </authorList>
    </citation>
    <scope>NUCLEOTIDE SEQUENCE [LARGE SCALE GENOMIC DNA]</scope>
    <source>
        <strain evidence="3 4">CAU 1517</strain>
    </source>
</reference>
<proteinExistence type="inferred from homology"/>
<dbReference type="Gene3D" id="3.10.129.10">
    <property type="entry name" value="Hotdog Thioesterase"/>
    <property type="match status" value="1"/>
</dbReference>
<dbReference type="RefSeq" id="WP_138151906.1">
    <property type="nucleotide sequence ID" value="NZ_CBDDKQ010000002.1"/>
</dbReference>
<evidence type="ECO:0000256" key="1">
    <source>
        <dbReference type="ARBA" id="ARBA00005953"/>
    </source>
</evidence>
<comment type="similarity">
    <text evidence="1">Belongs to the 4-hydroxybenzoyl-CoA thioesterase family.</text>
</comment>
<sequence>MFTEIITPRFLETDALGHINNNSYGVWFEAARDKFFRIFNPNSNIKEWNLVMAHSSFDFLSEVFWGKDVVIKTGISKIGNSSIELVHAVYQENKLCTTGKAIIVHYNFKTKQSMKIPDNIKDKLEEHIFQKNWPKEIKELGD</sequence>
<dbReference type="PANTHER" id="PTHR31793">
    <property type="entry name" value="4-HYDROXYBENZOYL-COA THIOESTERASE FAMILY MEMBER"/>
    <property type="match status" value="1"/>
</dbReference>
<evidence type="ECO:0000313" key="4">
    <source>
        <dbReference type="Proteomes" id="UP000308901"/>
    </source>
</evidence>